<dbReference type="InterPro" id="IPR008844">
    <property type="entry name" value="Spore_GerAC-like"/>
</dbReference>
<keyword evidence="6" id="KW-0564">Palmitate</keyword>
<dbReference type="Pfam" id="PF05504">
    <property type="entry name" value="Spore_GerAC"/>
    <property type="match status" value="1"/>
</dbReference>
<evidence type="ECO:0000259" key="8">
    <source>
        <dbReference type="Pfam" id="PF05504"/>
    </source>
</evidence>
<gene>
    <name evidence="10" type="ORF">GC101_13130</name>
</gene>
<evidence type="ECO:0000256" key="2">
    <source>
        <dbReference type="ARBA" id="ARBA00007886"/>
    </source>
</evidence>
<evidence type="ECO:0000256" key="4">
    <source>
        <dbReference type="ARBA" id="ARBA00022729"/>
    </source>
</evidence>
<comment type="subcellular location">
    <subcellularLocation>
        <location evidence="1">Membrane</location>
        <topology evidence="1">Lipid-anchor</topology>
    </subcellularLocation>
</comment>
<keyword evidence="11" id="KW-1185">Reference proteome</keyword>
<evidence type="ECO:0000313" key="11">
    <source>
        <dbReference type="Proteomes" id="UP000596857"/>
    </source>
</evidence>
<dbReference type="InterPro" id="IPR046953">
    <property type="entry name" value="Spore_GerAC-like_C"/>
</dbReference>
<accession>A0ABX1YG37</accession>
<organism evidence="10 11">
    <name type="scientific">Paenibacillus phytohabitans</name>
    <dbReference type="NCBI Taxonomy" id="2654978"/>
    <lineage>
        <taxon>Bacteria</taxon>
        <taxon>Bacillati</taxon>
        <taxon>Bacillota</taxon>
        <taxon>Bacilli</taxon>
        <taxon>Bacillales</taxon>
        <taxon>Paenibacillaceae</taxon>
        <taxon>Paenibacillus</taxon>
    </lineage>
</organism>
<evidence type="ECO:0000313" key="10">
    <source>
        <dbReference type="EMBL" id="NOU79818.1"/>
    </source>
</evidence>
<dbReference type="NCBIfam" id="TIGR02887">
    <property type="entry name" value="spore_ger_x_C"/>
    <property type="match status" value="1"/>
</dbReference>
<name>A0ABX1YG37_9BACL</name>
<dbReference type="Proteomes" id="UP000596857">
    <property type="component" value="Unassembled WGS sequence"/>
</dbReference>
<keyword evidence="3" id="KW-0309">Germination</keyword>
<reference evidence="10 11" key="1">
    <citation type="submission" date="2019-10" db="EMBL/GenBank/DDBJ databases">
        <title>Description of Paenibacillus terricola sp. nov.</title>
        <authorList>
            <person name="Carlier A."/>
            <person name="Qi S."/>
        </authorList>
    </citation>
    <scope>NUCLEOTIDE SEQUENCE [LARGE SCALE GENOMIC DNA]</scope>
    <source>
        <strain evidence="10 11">LMG 31459</strain>
    </source>
</reference>
<evidence type="ECO:0000256" key="5">
    <source>
        <dbReference type="ARBA" id="ARBA00023136"/>
    </source>
</evidence>
<evidence type="ECO:0000256" key="7">
    <source>
        <dbReference type="ARBA" id="ARBA00023288"/>
    </source>
</evidence>
<dbReference type="Gene3D" id="3.30.300.210">
    <property type="entry name" value="Nutrient germinant receptor protein C, domain 3"/>
    <property type="match status" value="1"/>
</dbReference>
<dbReference type="PANTHER" id="PTHR35789">
    <property type="entry name" value="SPORE GERMINATION PROTEIN B3"/>
    <property type="match status" value="1"/>
</dbReference>
<evidence type="ECO:0000256" key="3">
    <source>
        <dbReference type="ARBA" id="ARBA00022544"/>
    </source>
</evidence>
<proteinExistence type="inferred from homology"/>
<evidence type="ECO:0000259" key="9">
    <source>
        <dbReference type="Pfam" id="PF25198"/>
    </source>
</evidence>
<dbReference type="InterPro" id="IPR038501">
    <property type="entry name" value="Spore_GerAC_C_sf"/>
</dbReference>
<keyword evidence="7" id="KW-0449">Lipoprotein</keyword>
<evidence type="ECO:0000256" key="1">
    <source>
        <dbReference type="ARBA" id="ARBA00004635"/>
    </source>
</evidence>
<dbReference type="PANTHER" id="PTHR35789:SF1">
    <property type="entry name" value="SPORE GERMINATION PROTEIN B3"/>
    <property type="match status" value="1"/>
</dbReference>
<comment type="similarity">
    <text evidence="2">Belongs to the GerABKC lipoprotein family.</text>
</comment>
<dbReference type="Pfam" id="PF25198">
    <property type="entry name" value="Spore_GerAC_N"/>
    <property type="match status" value="1"/>
</dbReference>
<keyword evidence="5" id="KW-0472">Membrane</keyword>
<feature type="domain" description="Spore germination protein N-terminal" evidence="9">
    <location>
        <begin position="62"/>
        <end position="261"/>
    </location>
</feature>
<dbReference type="InterPro" id="IPR057336">
    <property type="entry name" value="GerAC_N"/>
</dbReference>
<comment type="caution">
    <text evidence="10">The sequence shown here is derived from an EMBL/GenBank/DDBJ whole genome shotgun (WGS) entry which is preliminary data.</text>
</comment>
<protein>
    <submittedName>
        <fullName evidence="10">Ger(X)C family spore germination protein</fullName>
    </submittedName>
</protein>
<feature type="domain" description="Spore germination GerAC-like C-terminal" evidence="8">
    <location>
        <begin position="271"/>
        <end position="439"/>
    </location>
</feature>
<evidence type="ECO:0000256" key="6">
    <source>
        <dbReference type="ARBA" id="ARBA00023139"/>
    </source>
</evidence>
<sequence length="443" mass="49729">MDPSPGQCRNGTDGWISAAAMDSLLHPARREGGLLMTRRLPRSLALILMLAMAAPVLSGCWDQVEIEDRALVLGLSIDKVSAKEAEKGDEVTHIHDDHLPAEMISVTAQIAVPGRVPLGPGSGGGNPGDDKTSPVWVVSVRGISLDDAMNNLQQQIADPRYLVHLRIIIISEDIARGNLEELNDYLRRNPEIRRRTWLLVSEGKASDFMDVNPPLQRVPTLYILSMMEKSVSSGKFPRDYIGTFWSADTKWGQSAYLPYVALRNRDNILIKGLAYFSGGRMVNKTDPIEIGGFMALKGIDPGGYSTLFHTNKMGIVMTKINERFTRTRSYIKDGKPFLSYQVFLEADLDEHYGSNIPVDSSAKLQEIERDFEEQVRSILTGLVKQTQKDHSDIFGMGEMIRSHHPAYWKEHIHDKDDWESLYSSTEVDIQMKLHIRRVGLKDQ</sequence>
<keyword evidence="4" id="KW-0732">Signal</keyword>
<dbReference type="EMBL" id="WHOB01000035">
    <property type="protein sequence ID" value="NOU79818.1"/>
    <property type="molecule type" value="Genomic_DNA"/>
</dbReference>